<gene>
    <name evidence="2" type="ORF">AUC71_09880</name>
</gene>
<dbReference type="Proteomes" id="UP000095042">
    <property type="component" value="Unassembled WGS sequence"/>
</dbReference>
<dbReference type="EMBL" id="LPWD01000116">
    <property type="protein sequence ID" value="ODS03393.1"/>
    <property type="molecule type" value="Genomic_DNA"/>
</dbReference>
<dbReference type="RefSeq" id="WP_069623410.1">
    <property type="nucleotide sequence ID" value="NZ_LPWD01000116.1"/>
</dbReference>
<dbReference type="OrthoDB" id="482277at2"/>
<evidence type="ECO:0000313" key="3">
    <source>
        <dbReference type="Proteomes" id="UP000095042"/>
    </source>
</evidence>
<dbReference type="Gene3D" id="3.10.490.10">
    <property type="entry name" value="Gamma-glutamyl cyclotransferase-like"/>
    <property type="match status" value="1"/>
</dbReference>
<dbReference type="Pfam" id="PF06094">
    <property type="entry name" value="GGACT"/>
    <property type="match status" value="1"/>
</dbReference>
<dbReference type="InterPro" id="IPR013024">
    <property type="entry name" value="GGCT-like"/>
</dbReference>
<proteinExistence type="predicted"/>
<feature type="domain" description="Gamma-glutamylcyclotransferase AIG2-like" evidence="1">
    <location>
        <begin position="7"/>
        <end position="124"/>
    </location>
</feature>
<keyword evidence="3" id="KW-1185">Reference proteome</keyword>
<comment type="caution">
    <text evidence="2">The sequence shown here is derived from an EMBL/GenBank/DDBJ whole genome shotgun (WGS) entry which is preliminary data.</text>
</comment>
<protein>
    <recommendedName>
        <fullName evidence="1">Gamma-glutamylcyclotransferase AIG2-like domain-containing protein</fullName>
    </recommendedName>
</protein>
<evidence type="ECO:0000259" key="1">
    <source>
        <dbReference type="Pfam" id="PF06094"/>
    </source>
</evidence>
<accession>A0A1E3WC49</accession>
<name>A0A1E3WC49_9HYPH</name>
<reference evidence="2 3" key="1">
    <citation type="journal article" date="2016" name="Environ. Microbiol.">
        <title>New Methyloceanibacter diversity from North Sea sediments includes methanotroph containing solely the soluble methane monooxygenase.</title>
        <authorList>
            <person name="Vekeman B."/>
            <person name="Kerckhof F.M."/>
            <person name="Cremers G."/>
            <person name="de Vos P."/>
            <person name="Vandamme P."/>
            <person name="Boon N."/>
            <person name="Op den Camp H.J."/>
            <person name="Heylen K."/>
        </authorList>
    </citation>
    <scope>NUCLEOTIDE SEQUENCE [LARGE SCALE GENOMIC DNA]</scope>
    <source>
        <strain evidence="2 3">R-67177</strain>
    </source>
</reference>
<dbReference type="AlphaFoldDB" id="A0A1E3WC49"/>
<dbReference type="InterPro" id="IPR036568">
    <property type="entry name" value="GGCT-like_sf"/>
</dbReference>
<dbReference type="SUPFAM" id="SSF110857">
    <property type="entry name" value="Gamma-glutamyl cyclotransferase-like"/>
    <property type="match status" value="1"/>
</dbReference>
<organism evidence="2 3">
    <name type="scientific">Methyloceanibacter marginalis</name>
    <dbReference type="NCBI Taxonomy" id="1774971"/>
    <lineage>
        <taxon>Bacteria</taxon>
        <taxon>Pseudomonadati</taxon>
        <taxon>Pseudomonadota</taxon>
        <taxon>Alphaproteobacteria</taxon>
        <taxon>Hyphomicrobiales</taxon>
        <taxon>Hyphomicrobiaceae</taxon>
        <taxon>Methyloceanibacter</taxon>
    </lineage>
</organism>
<sequence length="137" mass="15178">MSDPNHIFVYGTLRSESDHPMARRLFARARHVGKGSVPGRLYDLGWYPAAMFDEREKRHILGDVFALKPGGKLLAELDAYEAGDPNYERVPLQVALLDGGTVTAWAYGVTKPPNARVIPSGDFVAHRNAKTPRPVRP</sequence>
<evidence type="ECO:0000313" key="2">
    <source>
        <dbReference type="EMBL" id="ODS03393.1"/>
    </source>
</evidence>
<dbReference type="CDD" id="cd06661">
    <property type="entry name" value="GGCT_like"/>
    <property type="match status" value="1"/>
</dbReference>
<dbReference type="InterPro" id="IPR009288">
    <property type="entry name" value="AIG2-like_dom"/>
</dbReference>